<dbReference type="AlphaFoldDB" id="A0A3Q4GYS8"/>
<evidence type="ECO:0000313" key="1">
    <source>
        <dbReference type="Ensembl" id="ENSNBRP00000009022.1"/>
    </source>
</evidence>
<dbReference type="GeneTree" id="ENSGT01130000279799"/>
<organism evidence="1 2">
    <name type="scientific">Neolamprologus brichardi</name>
    <name type="common">Fairy cichlid</name>
    <name type="synonym">Lamprologus brichardi</name>
    <dbReference type="NCBI Taxonomy" id="32507"/>
    <lineage>
        <taxon>Eukaryota</taxon>
        <taxon>Metazoa</taxon>
        <taxon>Chordata</taxon>
        <taxon>Craniata</taxon>
        <taxon>Vertebrata</taxon>
        <taxon>Euteleostomi</taxon>
        <taxon>Actinopterygii</taxon>
        <taxon>Neopterygii</taxon>
        <taxon>Teleostei</taxon>
        <taxon>Neoteleostei</taxon>
        <taxon>Acanthomorphata</taxon>
        <taxon>Ovalentaria</taxon>
        <taxon>Cichlomorphae</taxon>
        <taxon>Cichliformes</taxon>
        <taxon>Cichlidae</taxon>
        <taxon>African cichlids</taxon>
        <taxon>Pseudocrenilabrinae</taxon>
        <taxon>Lamprologini</taxon>
        <taxon>Neolamprologus</taxon>
    </lineage>
</organism>
<sequence>MPRFQEVAAAQPLTPGGGDLVAKRYSILQNLGRGSFGSVFLVQDAKAADGEKLCSITGSLGFRDVNKSKGVFLTMLKY</sequence>
<dbReference type="SUPFAM" id="SSF56112">
    <property type="entry name" value="Protein kinase-like (PK-like)"/>
    <property type="match status" value="1"/>
</dbReference>
<dbReference type="Gene3D" id="3.30.200.20">
    <property type="entry name" value="Phosphorylase Kinase, domain 1"/>
    <property type="match status" value="1"/>
</dbReference>
<dbReference type="Proteomes" id="UP000261580">
    <property type="component" value="Unassembled WGS sequence"/>
</dbReference>
<keyword evidence="2" id="KW-1185">Reference proteome</keyword>
<accession>A0A3Q4GYS8</accession>
<proteinExistence type="predicted"/>
<name>A0A3Q4GYS8_NEOBR</name>
<reference evidence="1" key="1">
    <citation type="submission" date="2025-08" db="UniProtKB">
        <authorList>
            <consortium name="Ensembl"/>
        </authorList>
    </citation>
    <scope>IDENTIFICATION</scope>
</reference>
<reference evidence="1" key="2">
    <citation type="submission" date="2025-09" db="UniProtKB">
        <authorList>
            <consortium name="Ensembl"/>
        </authorList>
    </citation>
    <scope>IDENTIFICATION</scope>
</reference>
<dbReference type="Ensembl" id="ENSNBRT00000009281.1">
    <property type="protein sequence ID" value="ENSNBRP00000009022.1"/>
    <property type="gene ID" value="ENSNBRG00000007051.1"/>
</dbReference>
<evidence type="ECO:0008006" key="3">
    <source>
        <dbReference type="Google" id="ProtNLM"/>
    </source>
</evidence>
<protein>
    <recommendedName>
        <fullName evidence="3">Protein kinase domain-containing protein</fullName>
    </recommendedName>
</protein>
<dbReference type="Bgee" id="ENSNBRG00000007051">
    <property type="expression patterns" value="Expressed in testis and 1 other cell type or tissue"/>
</dbReference>
<dbReference type="InterPro" id="IPR011009">
    <property type="entry name" value="Kinase-like_dom_sf"/>
</dbReference>
<evidence type="ECO:0000313" key="2">
    <source>
        <dbReference type="Proteomes" id="UP000261580"/>
    </source>
</evidence>